<dbReference type="KEGG" id="egu:105048834"/>
<dbReference type="InterPro" id="IPR021924">
    <property type="entry name" value="DUF3537"/>
</dbReference>
<feature type="transmembrane region" description="Helical" evidence="2">
    <location>
        <begin position="448"/>
        <end position="469"/>
    </location>
</feature>
<keyword evidence="2" id="KW-1133">Transmembrane helix</keyword>
<keyword evidence="2" id="KW-0812">Transmembrane</keyword>
<feature type="transmembrane region" description="Helical" evidence="2">
    <location>
        <begin position="127"/>
        <end position="148"/>
    </location>
</feature>
<dbReference type="PANTHER" id="PTHR31963">
    <property type="entry name" value="RAS GUANINE NUCLEOTIDE EXCHANGE FACTOR K"/>
    <property type="match status" value="1"/>
</dbReference>
<feature type="transmembrane region" description="Helical" evidence="2">
    <location>
        <begin position="82"/>
        <end position="107"/>
    </location>
</feature>
<evidence type="ECO:0000313" key="3">
    <source>
        <dbReference type="Proteomes" id="UP000504607"/>
    </source>
</evidence>
<feature type="transmembrane region" description="Helical" evidence="2">
    <location>
        <begin position="425"/>
        <end position="442"/>
    </location>
</feature>
<sequence>MSAFLCSRISDSPSLSSMGDNAETPTLAEDRSPPPPPPPPLPASRPRSRSPSPSRVPLLQPEETLLGCGLHRLRSFLAVVGFYHHSSLLALVVSGFAFALFGIAGPVASICLSRCSDGSCEEYQVERFEICVFVSDVSVAAVSLICISRNLSKYGIRRFLFVDQHHGRAERFQIQYFHKIQDFFCLLLWWILPCLLVKTAREIFRFLYIFHESIWKSIVVLLASIISWTYLIIILLSACLLFNLVCNLQIIHFEDFSKLFERDVDPLVYLEEHVHLHYNLSKISHRFRIFLLLLFVFVTASQVLILFQTTGSGGKVNFTNAGGLAASSVVQVVGVVLSLHAAAKISHRAQGIASVASKWHALTTCISCDSSQTRTTNSSANLEVIPANLSLAVYSESDLESLDSAAVQNNSQLVSYMSSYHNRQALVMYLQSNPGGLTIYGWTVDRGLMSTIFLLELTLVLFVLSKTIVFPAK</sequence>
<dbReference type="RefSeq" id="XP_010926596.2">
    <property type="nucleotide sequence ID" value="XM_010928294.3"/>
</dbReference>
<feature type="region of interest" description="Disordered" evidence="1">
    <location>
        <begin position="1"/>
        <end position="57"/>
    </location>
</feature>
<dbReference type="Proteomes" id="UP000504607">
    <property type="component" value="Chromosome 7"/>
</dbReference>
<gene>
    <name evidence="4" type="primary">LOC105048834</name>
</gene>
<dbReference type="FunCoup" id="A0A6I9RHG9">
    <property type="interactions" value="1320"/>
</dbReference>
<dbReference type="AlphaFoldDB" id="A0A6I9RHG9"/>
<protein>
    <submittedName>
        <fullName evidence="4">Uncharacterized protein LOC105048834</fullName>
    </submittedName>
</protein>
<reference evidence="4" key="1">
    <citation type="submission" date="2025-08" db="UniProtKB">
        <authorList>
            <consortium name="RefSeq"/>
        </authorList>
    </citation>
    <scope>IDENTIFICATION</scope>
</reference>
<dbReference type="GeneID" id="105048834"/>
<feature type="transmembrane region" description="Helical" evidence="2">
    <location>
        <begin position="180"/>
        <end position="198"/>
    </location>
</feature>
<keyword evidence="3" id="KW-1185">Reference proteome</keyword>
<feature type="transmembrane region" description="Helical" evidence="2">
    <location>
        <begin position="321"/>
        <end position="342"/>
    </location>
</feature>
<evidence type="ECO:0000313" key="4">
    <source>
        <dbReference type="RefSeq" id="XP_010926596.2"/>
    </source>
</evidence>
<organism evidence="3 4">
    <name type="scientific">Elaeis guineensis var. tenera</name>
    <name type="common">Oil palm</name>
    <dbReference type="NCBI Taxonomy" id="51953"/>
    <lineage>
        <taxon>Eukaryota</taxon>
        <taxon>Viridiplantae</taxon>
        <taxon>Streptophyta</taxon>
        <taxon>Embryophyta</taxon>
        <taxon>Tracheophyta</taxon>
        <taxon>Spermatophyta</taxon>
        <taxon>Magnoliopsida</taxon>
        <taxon>Liliopsida</taxon>
        <taxon>Arecaceae</taxon>
        <taxon>Arecoideae</taxon>
        <taxon>Cocoseae</taxon>
        <taxon>Elaeidinae</taxon>
        <taxon>Elaeis</taxon>
    </lineage>
</organism>
<feature type="transmembrane region" description="Helical" evidence="2">
    <location>
        <begin position="289"/>
        <end position="309"/>
    </location>
</feature>
<dbReference type="PANTHER" id="PTHR31963:SF2">
    <property type="entry name" value="ZINC FINGER CONSTANS-LIKE PROTEIN (DUF3537)"/>
    <property type="match status" value="1"/>
</dbReference>
<proteinExistence type="predicted"/>
<feature type="compositionally biased region" description="Polar residues" evidence="1">
    <location>
        <begin position="9"/>
        <end position="19"/>
    </location>
</feature>
<evidence type="ECO:0000256" key="1">
    <source>
        <dbReference type="SAM" id="MobiDB-lite"/>
    </source>
</evidence>
<name>A0A6I9RHG9_ELAGV</name>
<dbReference type="InParanoid" id="A0A6I9RHG9"/>
<dbReference type="OrthoDB" id="1897957at2759"/>
<feature type="transmembrane region" description="Helical" evidence="2">
    <location>
        <begin position="218"/>
        <end position="242"/>
    </location>
</feature>
<dbReference type="Pfam" id="PF12056">
    <property type="entry name" value="DUF3537"/>
    <property type="match status" value="1"/>
</dbReference>
<keyword evidence="2" id="KW-0472">Membrane</keyword>
<evidence type="ECO:0000256" key="2">
    <source>
        <dbReference type="SAM" id="Phobius"/>
    </source>
</evidence>
<accession>A0A6I9RHG9</accession>
<feature type="compositionally biased region" description="Pro residues" evidence="1">
    <location>
        <begin position="33"/>
        <end position="43"/>
    </location>
</feature>